<evidence type="ECO:0000313" key="3">
    <source>
        <dbReference type="Proteomes" id="UP000197090"/>
    </source>
</evidence>
<organism evidence="2 3">
    <name type="scientific">Stenotrophomonas maltophilia</name>
    <name type="common">Pseudomonas maltophilia</name>
    <name type="synonym">Xanthomonas maltophilia</name>
    <dbReference type="NCBI Taxonomy" id="40324"/>
    <lineage>
        <taxon>Bacteria</taxon>
        <taxon>Pseudomonadati</taxon>
        <taxon>Pseudomonadota</taxon>
        <taxon>Gammaproteobacteria</taxon>
        <taxon>Lysobacterales</taxon>
        <taxon>Lysobacteraceae</taxon>
        <taxon>Stenotrophomonas</taxon>
        <taxon>Stenotrophomonas maltophilia group</taxon>
    </lineage>
</organism>
<proteinExistence type="predicted"/>
<name>A0A246HZ16_STEMA</name>
<accession>A0A246HZ16</accession>
<feature type="region of interest" description="Disordered" evidence="1">
    <location>
        <begin position="17"/>
        <end position="43"/>
    </location>
</feature>
<sequence>MGEGALLAKHCFASARTHSRQRLGRTAERGLRRLPQPDPPRLPSGNQLLLWPGLLLWPLPLRVQGAALPN</sequence>
<evidence type="ECO:0000256" key="1">
    <source>
        <dbReference type="SAM" id="MobiDB-lite"/>
    </source>
</evidence>
<dbReference type="EMBL" id="NIVX01000108">
    <property type="protein sequence ID" value="OWQ70536.1"/>
    <property type="molecule type" value="Genomic_DNA"/>
</dbReference>
<comment type="caution">
    <text evidence="2">The sequence shown here is derived from an EMBL/GenBank/DDBJ whole genome shotgun (WGS) entry which is preliminary data.</text>
</comment>
<dbReference type="AlphaFoldDB" id="A0A246HZ16"/>
<dbReference type="Proteomes" id="UP000197090">
    <property type="component" value="Unassembled WGS sequence"/>
</dbReference>
<evidence type="ECO:0000313" key="2">
    <source>
        <dbReference type="EMBL" id="OWQ70536.1"/>
    </source>
</evidence>
<gene>
    <name evidence="2" type="ORF">CEE63_18690</name>
</gene>
<protein>
    <submittedName>
        <fullName evidence="2">Uncharacterized protein</fullName>
    </submittedName>
</protein>
<reference evidence="2 3" key="1">
    <citation type="submission" date="2017-06" db="EMBL/GenBank/DDBJ databases">
        <authorList>
            <person name="Kim H.J."/>
            <person name="Triplett B.A."/>
        </authorList>
    </citation>
    <scope>NUCLEOTIDE SEQUENCE [LARGE SCALE GENOMIC DNA]</scope>
    <source>
        <strain evidence="2 3">594</strain>
    </source>
</reference>